<dbReference type="EMBL" id="PTJO01000005">
    <property type="protein sequence ID" value="RNE48446.1"/>
    <property type="molecule type" value="Genomic_DNA"/>
</dbReference>
<dbReference type="SUPFAM" id="SSF56601">
    <property type="entry name" value="beta-lactamase/transpeptidase-like"/>
    <property type="match status" value="1"/>
</dbReference>
<reference evidence="2 3" key="1">
    <citation type="submission" date="2018-02" db="EMBL/GenBank/DDBJ databases">
        <title>Corynebacterium alimpuense sp. nov., a marine obligate actinomycete isolated from sediments of Valparaiso bay, Chile.</title>
        <authorList>
            <person name="Claverias F."/>
            <person name="Gonzales-Siles L."/>
            <person name="Salva-Serra F."/>
            <person name="Inganaes E."/>
            <person name="Molin K."/>
            <person name="Cumsille A."/>
            <person name="Undabarrena A."/>
            <person name="Couve E."/>
            <person name="Moore E.R.B."/>
            <person name="Gomila M."/>
            <person name="Camara B."/>
        </authorList>
    </citation>
    <scope>NUCLEOTIDE SEQUENCE [LARGE SCALE GENOMIC DNA]</scope>
    <source>
        <strain evidence="2 3">CCUG 69366</strain>
    </source>
</reference>
<gene>
    <name evidence="2" type="ORF">C5L39_08030</name>
</gene>
<dbReference type="Pfam" id="PF00144">
    <property type="entry name" value="Beta-lactamase"/>
    <property type="match status" value="1"/>
</dbReference>
<protein>
    <recommendedName>
        <fullName evidence="1">Beta-lactamase-related domain-containing protein</fullName>
    </recommendedName>
</protein>
<dbReference type="AlphaFoldDB" id="A0A3M8K5H7"/>
<accession>A0A3M8K5H7</accession>
<dbReference type="OrthoDB" id="3174977at2"/>
<feature type="domain" description="Beta-lactamase-related" evidence="1">
    <location>
        <begin position="43"/>
        <end position="333"/>
    </location>
</feature>
<evidence type="ECO:0000313" key="2">
    <source>
        <dbReference type="EMBL" id="RNE48446.1"/>
    </source>
</evidence>
<evidence type="ECO:0000313" key="3">
    <source>
        <dbReference type="Proteomes" id="UP000266975"/>
    </source>
</evidence>
<dbReference type="Gene3D" id="3.40.710.10">
    <property type="entry name" value="DD-peptidase/beta-lactamase superfamily"/>
    <property type="match status" value="1"/>
</dbReference>
<dbReference type="Proteomes" id="UP000266975">
    <property type="component" value="Unassembled WGS sequence"/>
</dbReference>
<comment type="caution">
    <text evidence="2">The sequence shown here is derived from an EMBL/GenBank/DDBJ whole genome shotgun (WGS) entry which is preliminary data.</text>
</comment>
<sequence>MLRDRPKPPVSERLLEVDTKVAAIPDHGATTVSVELLDGSVRHHFDTDAMSAQSRFAAGAVSKLFTHALIFRLIDQGKLSYHTPVSSLVAGGSLAGLHVVGGQDFGADLNVGHLIDQTSGLASWEDARDPARRTVLEQIVDWDRVIDVDEQMETSARIGAKFPPGSGQRAHYSDLNAELLAQIAQQVSGQEFSELVKEVFLEPLGMTRSSFAVPGQEEYADIYTSKHPVRLSRYFSSSLGAGGVITTADDLMTFTRAFFGGQLFSPVHIIDPLMRRIQYRPLRYGAGMMSIQHLRTPWSKALTLHGHSGVPGSFAFYCPEKQALIAGTINALLVSPFDLIERYLRAL</sequence>
<dbReference type="InterPro" id="IPR001466">
    <property type="entry name" value="Beta-lactam-related"/>
</dbReference>
<evidence type="ECO:0000259" key="1">
    <source>
        <dbReference type="Pfam" id="PF00144"/>
    </source>
</evidence>
<proteinExistence type="predicted"/>
<keyword evidence="3" id="KW-1185">Reference proteome</keyword>
<dbReference type="PANTHER" id="PTHR46825:SF9">
    <property type="entry name" value="BETA-LACTAMASE-RELATED DOMAIN-CONTAINING PROTEIN"/>
    <property type="match status" value="1"/>
</dbReference>
<name>A0A3M8K5H7_9CORY</name>
<dbReference type="PANTHER" id="PTHR46825">
    <property type="entry name" value="D-ALANYL-D-ALANINE-CARBOXYPEPTIDASE/ENDOPEPTIDASE AMPH"/>
    <property type="match status" value="1"/>
</dbReference>
<organism evidence="2 3">
    <name type="scientific">Corynebacterium alimapuense</name>
    <dbReference type="NCBI Taxonomy" id="1576874"/>
    <lineage>
        <taxon>Bacteria</taxon>
        <taxon>Bacillati</taxon>
        <taxon>Actinomycetota</taxon>
        <taxon>Actinomycetes</taxon>
        <taxon>Mycobacteriales</taxon>
        <taxon>Corynebacteriaceae</taxon>
        <taxon>Corynebacterium</taxon>
    </lineage>
</organism>
<dbReference type="InterPro" id="IPR050491">
    <property type="entry name" value="AmpC-like"/>
</dbReference>
<dbReference type="InterPro" id="IPR012338">
    <property type="entry name" value="Beta-lactam/transpept-like"/>
</dbReference>